<evidence type="ECO:0000256" key="1">
    <source>
        <dbReference type="SAM" id="Coils"/>
    </source>
</evidence>
<proteinExistence type="predicted"/>
<dbReference type="RefSeq" id="WP_246909213.1">
    <property type="nucleotide sequence ID" value="NZ_JALJRB010000014.1"/>
</dbReference>
<feature type="coiled-coil region" evidence="1">
    <location>
        <begin position="112"/>
        <end position="160"/>
    </location>
</feature>
<dbReference type="AlphaFoldDB" id="A0AA41R5X8"/>
<evidence type="ECO:0008006" key="4">
    <source>
        <dbReference type="Google" id="ProtNLM"/>
    </source>
</evidence>
<keyword evidence="3" id="KW-1185">Reference proteome</keyword>
<dbReference type="Proteomes" id="UP001165427">
    <property type="component" value="Unassembled WGS sequence"/>
</dbReference>
<keyword evidence="1" id="KW-0175">Coiled coil</keyword>
<name>A0AA41R5X8_9BACT</name>
<reference evidence="2" key="1">
    <citation type="submission" date="2022-04" db="EMBL/GenBank/DDBJ databases">
        <title>Desulfatitalea alkaliphila sp. nov., a novel anaerobic sulfate-reducing bacterium isolated from terrestrial mud volcano, Taman Peninsula, Russia.</title>
        <authorList>
            <person name="Khomyakova M.A."/>
            <person name="Merkel A.Y."/>
            <person name="Slobodkin A.I."/>
        </authorList>
    </citation>
    <scope>NUCLEOTIDE SEQUENCE</scope>
    <source>
        <strain evidence="2">M08but</strain>
    </source>
</reference>
<accession>A0AA41R5X8</accession>
<dbReference type="EMBL" id="JALJRB010000014">
    <property type="protein sequence ID" value="MCJ8501476.1"/>
    <property type="molecule type" value="Genomic_DNA"/>
</dbReference>
<protein>
    <recommendedName>
        <fullName evidence="4">PAS fold-containing protein</fullName>
    </recommendedName>
</protein>
<gene>
    <name evidence="2" type="ORF">MRX98_12895</name>
</gene>
<evidence type="ECO:0000313" key="2">
    <source>
        <dbReference type="EMBL" id="MCJ8501476.1"/>
    </source>
</evidence>
<organism evidence="2 3">
    <name type="scientific">Desulfatitalea alkaliphila</name>
    <dbReference type="NCBI Taxonomy" id="2929485"/>
    <lineage>
        <taxon>Bacteria</taxon>
        <taxon>Pseudomonadati</taxon>
        <taxon>Thermodesulfobacteriota</taxon>
        <taxon>Desulfobacteria</taxon>
        <taxon>Desulfobacterales</taxon>
        <taxon>Desulfosarcinaceae</taxon>
        <taxon>Desulfatitalea</taxon>
    </lineage>
</organism>
<comment type="caution">
    <text evidence="2">The sequence shown here is derived from an EMBL/GenBank/DDBJ whole genome shotgun (WGS) entry which is preliminary data.</text>
</comment>
<evidence type="ECO:0000313" key="3">
    <source>
        <dbReference type="Proteomes" id="UP001165427"/>
    </source>
</evidence>
<sequence length="219" mass="25029">MIDDGDFPRMISRYCETRAPLIVLVMAPNGTIVRANAFARSRLGEDAVGRSFSDHLLDFAGTFELSAVVDDPSIEHLFSFDRPGAAPRSYLFTFQRVGENLLALGRLDPDELETAGEQIHLLNQELSNMSRQLHQRNARLDQLNRELQAALMQVKTLRGLLPICSHCKQIRDDKGYWQQLETYLQKHSDITFSHGICRTCAEKYYPDYDLYDDADDSRE</sequence>